<protein>
    <recommendedName>
        <fullName evidence="3">F-box domain-containing protein</fullName>
    </recommendedName>
</protein>
<gene>
    <name evidence="1" type="ORF">JAAARDRAFT_193372</name>
</gene>
<dbReference type="HOGENOM" id="CLU_147109_0_0_1"/>
<evidence type="ECO:0000313" key="1">
    <source>
        <dbReference type="EMBL" id="KDQ57887.1"/>
    </source>
</evidence>
<dbReference type="EMBL" id="KL197718">
    <property type="protein sequence ID" value="KDQ57887.1"/>
    <property type="molecule type" value="Genomic_DNA"/>
</dbReference>
<organism evidence="1 2">
    <name type="scientific">Jaapia argillacea MUCL 33604</name>
    <dbReference type="NCBI Taxonomy" id="933084"/>
    <lineage>
        <taxon>Eukaryota</taxon>
        <taxon>Fungi</taxon>
        <taxon>Dikarya</taxon>
        <taxon>Basidiomycota</taxon>
        <taxon>Agaricomycotina</taxon>
        <taxon>Agaricomycetes</taxon>
        <taxon>Agaricomycetidae</taxon>
        <taxon>Jaapiales</taxon>
        <taxon>Jaapiaceae</taxon>
        <taxon>Jaapia</taxon>
    </lineage>
</organism>
<dbReference type="Proteomes" id="UP000027265">
    <property type="component" value="Unassembled WGS sequence"/>
</dbReference>
<accession>A0A067Q318</accession>
<dbReference type="OrthoDB" id="3255541at2759"/>
<evidence type="ECO:0008006" key="3">
    <source>
        <dbReference type="Google" id="ProtNLM"/>
    </source>
</evidence>
<keyword evidence="2" id="KW-1185">Reference proteome</keyword>
<evidence type="ECO:0000313" key="2">
    <source>
        <dbReference type="Proteomes" id="UP000027265"/>
    </source>
</evidence>
<reference evidence="2" key="1">
    <citation type="journal article" date="2014" name="Proc. Natl. Acad. Sci. U.S.A.">
        <title>Extensive sampling of basidiomycete genomes demonstrates inadequacy of the white-rot/brown-rot paradigm for wood decay fungi.</title>
        <authorList>
            <person name="Riley R."/>
            <person name="Salamov A.A."/>
            <person name="Brown D.W."/>
            <person name="Nagy L.G."/>
            <person name="Floudas D."/>
            <person name="Held B.W."/>
            <person name="Levasseur A."/>
            <person name="Lombard V."/>
            <person name="Morin E."/>
            <person name="Otillar R."/>
            <person name="Lindquist E.A."/>
            <person name="Sun H."/>
            <person name="LaButti K.M."/>
            <person name="Schmutz J."/>
            <person name="Jabbour D."/>
            <person name="Luo H."/>
            <person name="Baker S.E."/>
            <person name="Pisabarro A.G."/>
            <person name="Walton J.D."/>
            <person name="Blanchette R.A."/>
            <person name="Henrissat B."/>
            <person name="Martin F."/>
            <person name="Cullen D."/>
            <person name="Hibbett D.S."/>
            <person name="Grigoriev I.V."/>
        </authorList>
    </citation>
    <scope>NUCLEOTIDE SEQUENCE [LARGE SCALE GENOMIC DNA]</scope>
    <source>
        <strain evidence="2">MUCL 33604</strain>
    </source>
</reference>
<sequence length="158" mass="18265">MTSRLAFQPSAKSTFFNPSSGPYQMHPVLLINELLSIIFEYAYEEDPADVAVLARTCRAFMEPALNELWACQLNLAPLIMCTPGDLWAGEPLEDGHARLDFLRQPIDSDWARFDFYARRIPEFDLYPFKQLSVPIFTALAQRQPCTPILPNLRRLEWW</sequence>
<proteinExistence type="predicted"/>
<dbReference type="InParanoid" id="A0A067Q318"/>
<dbReference type="AlphaFoldDB" id="A0A067Q318"/>
<name>A0A067Q318_9AGAM</name>